<evidence type="ECO:0000313" key="3">
    <source>
        <dbReference type="WBParaSite" id="HCON_00194220-00001"/>
    </source>
</evidence>
<dbReference type="WBParaSite" id="HCON_00194220-00001">
    <property type="protein sequence ID" value="HCON_00194220-00001"/>
    <property type="gene ID" value="HCON_00194220"/>
</dbReference>
<feature type="compositionally biased region" description="Low complexity" evidence="1">
    <location>
        <begin position="22"/>
        <end position="35"/>
    </location>
</feature>
<name>A0A7I4Z5V7_HAECO</name>
<evidence type="ECO:0000313" key="2">
    <source>
        <dbReference type="Proteomes" id="UP000025227"/>
    </source>
</evidence>
<feature type="compositionally biased region" description="Basic residues" evidence="1">
    <location>
        <begin position="8"/>
        <end position="21"/>
    </location>
</feature>
<reference evidence="3" key="1">
    <citation type="submission" date="2020-12" db="UniProtKB">
        <authorList>
            <consortium name="WormBaseParasite"/>
        </authorList>
    </citation>
    <scope>IDENTIFICATION</scope>
    <source>
        <strain evidence="3">MHco3</strain>
    </source>
</reference>
<keyword evidence="2" id="KW-1185">Reference proteome</keyword>
<feature type="compositionally biased region" description="Basic residues" evidence="1">
    <location>
        <begin position="38"/>
        <end position="47"/>
    </location>
</feature>
<dbReference type="Proteomes" id="UP000025227">
    <property type="component" value="Unplaced"/>
</dbReference>
<feature type="compositionally biased region" description="Basic residues" evidence="1">
    <location>
        <begin position="100"/>
        <end position="117"/>
    </location>
</feature>
<feature type="region of interest" description="Disordered" evidence="1">
    <location>
        <begin position="1"/>
        <end position="63"/>
    </location>
</feature>
<organism evidence="2 3">
    <name type="scientific">Haemonchus contortus</name>
    <name type="common">Barber pole worm</name>
    <dbReference type="NCBI Taxonomy" id="6289"/>
    <lineage>
        <taxon>Eukaryota</taxon>
        <taxon>Metazoa</taxon>
        <taxon>Ecdysozoa</taxon>
        <taxon>Nematoda</taxon>
        <taxon>Chromadorea</taxon>
        <taxon>Rhabditida</taxon>
        <taxon>Rhabditina</taxon>
        <taxon>Rhabditomorpha</taxon>
        <taxon>Strongyloidea</taxon>
        <taxon>Trichostrongylidae</taxon>
        <taxon>Haemonchus</taxon>
    </lineage>
</organism>
<protein>
    <submittedName>
        <fullName evidence="3">Arginine/serine-rich protein 1</fullName>
    </submittedName>
</protein>
<feature type="compositionally biased region" description="Low complexity" evidence="1">
    <location>
        <begin position="51"/>
        <end position="60"/>
    </location>
</feature>
<proteinExistence type="predicted"/>
<dbReference type="OMA" id="GIWRDRR"/>
<dbReference type="AlphaFoldDB" id="A0A7I4Z5V7"/>
<accession>A0A7I4Z5V7</accession>
<evidence type="ECO:0000256" key="1">
    <source>
        <dbReference type="SAM" id="MobiDB-lite"/>
    </source>
</evidence>
<sequence length="160" mass="18603">MTSSIQRRNSRKRQSSRRRQRSTSSSRSSHSSNSKHSLERKRSRRPGNGRGYSRGSRSGSLVVCRHCGKPQKTVSFAEPESTVCRRRARTKSDRKSCCGRPRRSALKSSRHRGRRSLGSRSISRSRMVYSCRSKRSQHTGIWRDRRGRLRDHLGRFCREN</sequence>
<feature type="region of interest" description="Disordered" evidence="1">
    <location>
        <begin position="75"/>
        <end position="124"/>
    </location>
</feature>